<evidence type="ECO:0000259" key="8">
    <source>
        <dbReference type="PROSITE" id="PS50928"/>
    </source>
</evidence>
<dbReference type="Pfam" id="PF00528">
    <property type="entry name" value="BPD_transp_1"/>
    <property type="match status" value="1"/>
</dbReference>
<proteinExistence type="inferred from homology"/>
<comment type="subcellular location">
    <subcellularLocation>
        <location evidence="1 7">Cell membrane</location>
        <topology evidence="1 7">Multi-pass membrane protein</topology>
    </subcellularLocation>
</comment>
<comment type="similarity">
    <text evidence="7">Belongs to the binding-protein-dependent transport system permease family.</text>
</comment>
<sequence>MKAYILKRLLLLGPLLLGITLFAFFLLNSLPGDIVLNLVGERASSETIESIRRQIGADKGFLQQYAGYLSLLLRGDFGRSYHTNRDVLTDIVIKFPNTLRLAGAAMLIAVPVGIVAGFLSAYRRGGGVDRIVTVLSLGGLSVPVFWSALMIMILFSLTLKLFPPSGTGGLAFLVLPAFALSIPAASTLARVTRMTVVEVLRMPYVTTARAKGVHRLRIGGVHVLKNVLIPIVTVIGLDFGSYLNGAVVTETIFGWDGIGRFTMEGILKRDYPVIMGCVIVGTLVFVLINLVTDLLYRILDPRVRLHDKDR</sequence>
<name>A0A953M2J7_9BACT</name>
<keyword evidence="3" id="KW-1003">Cell membrane</keyword>
<evidence type="ECO:0000256" key="7">
    <source>
        <dbReference type="RuleBase" id="RU363032"/>
    </source>
</evidence>
<evidence type="ECO:0000313" key="10">
    <source>
        <dbReference type="Proteomes" id="UP000705867"/>
    </source>
</evidence>
<dbReference type="InterPro" id="IPR000515">
    <property type="entry name" value="MetI-like"/>
</dbReference>
<dbReference type="Pfam" id="PF19300">
    <property type="entry name" value="BPD_transp_1_N"/>
    <property type="match status" value="1"/>
</dbReference>
<gene>
    <name evidence="9" type="ORF">K8I29_16405</name>
</gene>
<accession>A0A953M2J7</accession>
<evidence type="ECO:0000256" key="3">
    <source>
        <dbReference type="ARBA" id="ARBA00022475"/>
    </source>
</evidence>
<evidence type="ECO:0000256" key="4">
    <source>
        <dbReference type="ARBA" id="ARBA00022692"/>
    </source>
</evidence>
<evidence type="ECO:0000256" key="5">
    <source>
        <dbReference type="ARBA" id="ARBA00022989"/>
    </source>
</evidence>
<dbReference type="GO" id="GO:0005886">
    <property type="term" value="C:plasma membrane"/>
    <property type="evidence" value="ECO:0007669"/>
    <property type="project" value="UniProtKB-SubCell"/>
</dbReference>
<dbReference type="PANTHER" id="PTHR43163:SF6">
    <property type="entry name" value="DIPEPTIDE TRANSPORT SYSTEM PERMEASE PROTEIN DPPB-RELATED"/>
    <property type="match status" value="1"/>
</dbReference>
<dbReference type="InterPro" id="IPR035906">
    <property type="entry name" value="MetI-like_sf"/>
</dbReference>
<evidence type="ECO:0000256" key="1">
    <source>
        <dbReference type="ARBA" id="ARBA00004651"/>
    </source>
</evidence>
<evidence type="ECO:0000256" key="6">
    <source>
        <dbReference type="ARBA" id="ARBA00023136"/>
    </source>
</evidence>
<dbReference type="Gene3D" id="1.10.3720.10">
    <property type="entry name" value="MetI-like"/>
    <property type="match status" value="1"/>
</dbReference>
<dbReference type="PROSITE" id="PS50928">
    <property type="entry name" value="ABC_TM1"/>
    <property type="match status" value="1"/>
</dbReference>
<feature type="transmembrane region" description="Helical" evidence="7">
    <location>
        <begin position="169"/>
        <end position="192"/>
    </location>
</feature>
<dbReference type="SUPFAM" id="SSF161098">
    <property type="entry name" value="MetI-like"/>
    <property type="match status" value="1"/>
</dbReference>
<feature type="domain" description="ABC transmembrane type-1" evidence="8">
    <location>
        <begin position="95"/>
        <end position="296"/>
    </location>
</feature>
<dbReference type="PANTHER" id="PTHR43163">
    <property type="entry name" value="DIPEPTIDE TRANSPORT SYSTEM PERMEASE PROTEIN DPPB-RELATED"/>
    <property type="match status" value="1"/>
</dbReference>
<feature type="transmembrane region" description="Helical" evidence="7">
    <location>
        <begin position="134"/>
        <end position="157"/>
    </location>
</feature>
<dbReference type="CDD" id="cd06261">
    <property type="entry name" value="TM_PBP2"/>
    <property type="match status" value="1"/>
</dbReference>
<keyword evidence="5 7" id="KW-1133">Transmembrane helix</keyword>
<keyword evidence="2 7" id="KW-0813">Transport</keyword>
<feature type="transmembrane region" description="Helical" evidence="7">
    <location>
        <begin position="273"/>
        <end position="296"/>
    </location>
</feature>
<comment type="caution">
    <text evidence="9">The sequence shown here is derived from an EMBL/GenBank/DDBJ whole genome shotgun (WGS) entry which is preliminary data.</text>
</comment>
<evidence type="ECO:0000313" key="9">
    <source>
        <dbReference type="EMBL" id="MBZ0157779.1"/>
    </source>
</evidence>
<dbReference type="AlphaFoldDB" id="A0A953M2J7"/>
<feature type="transmembrane region" description="Helical" evidence="7">
    <location>
        <begin position="101"/>
        <end position="122"/>
    </location>
</feature>
<dbReference type="InterPro" id="IPR045621">
    <property type="entry name" value="BPD_transp_1_N"/>
</dbReference>
<dbReference type="Proteomes" id="UP000705867">
    <property type="component" value="Unassembled WGS sequence"/>
</dbReference>
<keyword evidence="4 7" id="KW-0812">Transmembrane</keyword>
<dbReference type="GO" id="GO:0055085">
    <property type="term" value="P:transmembrane transport"/>
    <property type="evidence" value="ECO:0007669"/>
    <property type="project" value="InterPro"/>
</dbReference>
<evidence type="ECO:0000256" key="2">
    <source>
        <dbReference type="ARBA" id="ARBA00022448"/>
    </source>
</evidence>
<keyword evidence="6 7" id="KW-0472">Membrane</keyword>
<reference evidence="9" key="2">
    <citation type="submission" date="2021-08" db="EMBL/GenBank/DDBJ databases">
        <authorList>
            <person name="Dalcin Martins P."/>
        </authorList>
    </citation>
    <scope>NUCLEOTIDE SEQUENCE</scope>
    <source>
        <strain evidence="9">MAG_39</strain>
    </source>
</reference>
<protein>
    <submittedName>
        <fullName evidence="9">ABC transporter permease</fullName>
    </submittedName>
</protein>
<dbReference type="EMBL" id="JAIOIV010000127">
    <property type="protein sequence ID" value="MBZ0157779.1"/>
    <property type="molecule type" value="Genomic_DNA"/>
</dbReference>
<reference evidence="9" key="1">
    <citation type="journal article" date="2021" name="bioRxiv">
        <title>Unraveling nitrogen, sulfur and carbon metabolic pathways and microbial community transcriptional responses to substrate deprivation and toxicity stresses in a bioreactor mimicking anoxic brackish coastal sediment conditions.</title>
        <authorList>
            <person name="Martins P.D."/>
            <person name="Echeveste M.J."/>
            <person name="Arshad A."/>
            <person name="Kurth J."/>
            <person name="Ouboter H."/>
            <person name="Jetten M.S.M."/>
            <person name="Welte C.U."/>
        </authorList>
    </citation>
    <scope>NUCLEOTIDE SEQUENCE</scope>
    <source>
        <strain evidence="9">MAG_39</strain>
    </source>
</reference>
<organism evidence="9 10">
    <name type="scientific">Candidatus Nitrobium versatile</name>
    <dbReference type="NCBI Taxonomy" id="2884831"/>
    <lineage>
        <taxon>Bacteria</taxon>
        <taxon>Pseudomonadati</taxon>
        <taxon>Nitrospirota</taxon>
        <taxon>Nitrospiria</taxon>
        <taxon>Nitrospirales</taxon>
        <taxon>Nitrospiraceae</taxon>
        <taxon>Candidatus Nitrobium</taxon>
    </lineage>
</organism>